<accession>A0A9Q1H3A7</accession>
<keyword evidence="3 6" id="KW-0238">DNA-binding</keyword>
<dbReference type="FunFam" id="1.10.30.10:FF:000007">
    <property type="entry name" value="Transcription factor SOX"/>
    <property type="match status" value="1"/>
</dbReference>
<comment type="subcellular location">
    <subcellularLocation>
        <location evidence="1">Nucleus</location>
    </subcellularLocation>
</comment>
<feature type="region of interest" description="Disordered" evidence="7">
    <location>
        <begin position="1"/>
        <end position="41"/>
    </location>
</feature>
<organism evidence="9 10">
    <name type="scientific">Holothuria leucospilota</name>
    <name type="common">Black long sea cucumber</name>
    <name type="synonym">Mertensiothuria leucospilota</name>
    <dbReference type="NCBI Taxonomy" id="206669"/>
    <lineage>
        <taxon>Eukaryota</taxon>
        <taxon>Metazoa</taxon>
        <taxon>Echinodermata</taxon>
        <taxon>Eleutherozoa</taxon>
        <taxon>Echinozoa</taxon>
        <taxon>Holothuroidea</taxon>
        <taxon>Aspidochirotacea</taxon>
        <taxon>Aspidochirotida</taxon>
        <taxon>Holothuriidae</taxon>
        <taxon>Holothuria</taxon>
    </lineage>
</organism>
<evidence type="ECO:0000256" key="3">
    <source>
        <dbReference type="ARBA" id="ARBA00023125"/>
    </source>
</evidence>
<evidence type="ECO:0000313" key="9">
    <source>
        <dbReference type="EMBL" id="KAJ8033732.1"/>
    </source>
</evidence>
<keyword evidence="2" id="KW-0805">Transcription regulation</keyword>
<name>A0A9Q1H3A7_HOLLE</name>
<evidence type="ECO:0000313" key="10">
    <source>
        <dbReference type="Proteomes" id="UP001152320"/>
    </source>
</evidence>
<evidence type="ECO:0000256" key="7">
    <source>
        <dbReference type="SAM" id="MobiDB-lite"/>
    </source>
</evidence>
<dbReference type="GO" id="GO:0001228">
    <property type="term" value="F:DNA-binding transcription activator activity, RNA polymerase II-specific"/>
    <property type="evidence" value="ECO:0007669"/>
    <property type="project" value="TreeGrafter"/>
</dbReference>
<feature type="compositionally biased region" description="Low complexity" evidence="7">
    <location>
        <begin position="150"/>
        <end position="174"/>
    </location>
</feature>
<gene>
    <name evidence="9" type="ORF">HOLleu_24075</name>
</gene>
<dbReference type="InterPro" id="IPR050140">
    <property type="entry name" value="SRY-related_HMG-box_TF-like"/>
</dbReference>
<dbReference type="GO" id="GO:0005634">
    <property type="term" value="C:nucleus"/>
    <property type="evidence" value="ECO:0007669"/>
    <property type="project" value="UniProtKB-SubCell"/>
</dbReference>
<feature type="DNA-binding region" description="HMG box" evidence="6">
    <location>
        <begin position="66"/>
        <end position="134"/>
    </location>
</feature>
<keyword evidence="10" id="KW-1185">Reference proteome</keyword>
<keyword evidence="4" id="KW-0804">Transcription</keyword>
<dbReference type="InterPro" id="IPR036910">
    <property type="entry name" value="HMG_box_dom_sf"/>
</dbReference>
<dbReference type="CDD" id="cd22029">
    <property type="entry name" value="HMG-box_SoxC"/>
    <property type="match status" value="1"/>
</dbReference>
<dbReference type="PANTHER" id="PTHR10270">
    <property type="entry name" value="SOX TRANSCRIPTION FACTOR"/>
    <property type="match status" value="1"/>
</dbReference>
<dbReference type="GO" id="GO:0007420">
    <property type="term" value="P:brain development"/>
    <property type="evidence" value="ECO:0007669"/>
    <property type="project" value="TreeGrafter"/>
</dbReference>
<feature type="domain" description="HMG box" evidence="8">
    <location>
        <begin position="66"/>
        <end position="134"/>
    </location>
</feature>
<evidence type="ECO:0000256" key="5">
    <source>
        <dbReference type="ARBA" id="ARBA00023242"/>
    </source>
</evidence>
<keyword evidence="5 6" id="KW-0539">Nucleus</keyword>
<evidence type="ECO:0000256" key="2">
    <source>
        <dbReference type="ARBA" id="ARBA00023015"/>
    </source>
</evidence>
<dbReference type="OrthoDB" id="6247875at2759"/>
<dbReference type="Gene3D" id="1.10.30.10">
    <property type="entry name" value="High mobility group box domain"/>
    <property type="match status" value="1"/>
</dbReference>
<feature type="compositionally biased region" description="Low complexity" evidence="7">
    <location>
        <begin position="19"/>
        <end position="34"/>
    </location>
</feature>
<dbReference type="GO" id="GO:0030182">
    <property type="term" value="P:neuron differentiation"/>
    <property type="evidence" value="ECO:0007669"/>
    <property type="project" value="TreeGrafter"/>
</dbReference>
<reference evidence="9" key="1">
    <citation type="submission" date="2021-10" db="EMBL/GenBank/DDBJ databases">
        <title>Tropical sea cucumber genome reveals ecological adaptation and Cuvierian tubules defense mechanism.</title>
        <authorList>
            <person name="Chen T."/>
        </authorList>
    </citation>
    <scope>NUCLEOTIDE SEQUENCE</scope>
    <source>
        <strain evidence="9">Nanhai2018</strain>
        <tissue evidence="9">Muscle</tissue>
    </source>
</reference>
<feature type="region of interest" description="Disordered" evidence="7">
    <location>
        <begin position="127"/>
        <end position="186"/>
    </location>
</feature>
<dbReference type="SMART" id="SM00398">
    <property type="entry name" value="HMG"/>
    <property type="match status" value="1"/>
</dbReference>
<proteinExistence type="predicted"/>
<dbReference type="PIRSF" id="PIRSF038098">
    <property type="entry name" value="SOX-12/11/4a"/>
    <property type="match status" value="1"/>
</dbReference>
<dbReference type="GO" id="GO:0000978">
    <property type="term" value="F:RNA polymerase II cis-regulatory region sequence-specific DNA binding"/>
    <property type="evidence" value="ECO:0007669"/>
    <property type="project" value="TreeGrafter"/>
</dbReference>
<dbReference type="GO" id="GO:0000122">
    <property type="term" value="P:negative regulation of transcription by RNA polymerase II"/>
    <property type="evidence" value="ECO:0007669"/>
    <property type="project" value="TreeGrafter"/>
</dbReference>
<dbReference type="EMBL" id="JAIZAY010000011">
    <property type="protein sequence ID" value="KAJ8033732.1"/>
    <property type="molecule type" value="Genomic_DNA"/>
</dbReference>
<evidence type="ECO:0000256" key="4">
    <source>
        <dbReference type="ARBA" id="ARBA00023163"/>
    </source>
</evidence>
<evidence type="ECO:0000256" key="1">
    <source>
        <dbReference type="ARBA" id="ARBA00004123"/>
    </source>
</evidence>
<evidence type="ECO:0000259" key="8">
    <source>
        <dbReference type="PROSITE" id="PS50118"/>
    </source>
</evidence>
<sequence length="393" mass="42945">MVPQTQTVIDSSGQTMAYSDPDSPSLDSDRPSLPNNANIDPSLLQSTLSISEDICQTNWRGSNGHIKRPMNAFMVWSQIERRKIMETMPDMHNAEISKQLGKRWKLLNDDQKTPYVEEAERLRQLHMQNYPDYKYRPRKKVKPAAKSDGGSRSNSGSKPKSKSSKSNSKSSRSGASHVHGVQGGRVDKVPKLKLTIDKKFRESIKASTAIELAASQLTPPAEVPCSPTGSSLDSYPGEHCSMYDEITPQQNCEYKQHININNNCVTSIPNTATSPTSMIPTPGYGGSTSPQSFSVPSPDLSAQCSPASTVSSISTTSQSQTQFPLDDFSFPGGWPSLDSFTLEDLESLDSSINGFTNGQSHLDLSDYITPEVSEMIEGDWLDSSLASFVTACT</sequence>
<dbReference type="PROSITE" id="PS50118">
    <property type="entry name" value="HMG_BOX_2"/>
    <property type="match status" value="1"/>
</dbReference>
<dbReference type="Proteomes" id="UP001152320">
    <property type="component" value="Chromosome 11"/>
</dbReference>
<dbReference type="SUPFAM" id="SSF47095">
    <property type="entry name" value="HMG-box"/>
    <property type="match status" value="1"/>
</dbReference>
<dbReference type="AlphaFoldDB" id="A0A9Q1H3A7"/>
<evidence type="ECO:0000256" key="6">
    <source>
        <dbReference type="PROSITE-ProRule" id="PRU00267"/>
    </source>
</evidence>
<dbReference type="PANTHER" id="PTHR10270:SF323">
    <property type="entry name" value="TRANSCRIPTION FACTOR SOX-14-RELATED"/>
    <property type="match status" value="1"/>
</dbReference>
<feature type="compositionally biased region" description="Polar residues" evidence="7">
    <location>
        <begin position="1"/>
        <end position="17"/>
    </location>
</feature>
<dbReference type="InterPro" id="IPR009071">
    <property type="entry name" value="HMG_box_dom"/>
</dbReference>
<protein>
    <submittedName>
        <fullName evidence="9">Transcription factor Sox-11-B</fullName>
    </submittedName>
</protein>
<dbReference type="InterPro" id="IPR017386">
    <property type="entry name" value="SOX-12/11/4"/>
</dbReference>
<dbReference type="Pfam" id="PF00505">
    <property type="entry name" value="HMG_box"/>
    <property type="match status" value="1"/>
</dbReference>
<comment type="caution">
    <text evidence="9">The sequence shown here is derived from an EMBL/GenBank/DDBJ whole genome shotgun (WGS) entry which is preliminary data.</text>
</comment>